<keyword evidence="3" id="KW-1185">Reference proteome</keyword>
<comment type="caution">
    <text evidence="2">The sequence shown here is derived from an EMBL/GenBank/DDBJ whole genome shotgun (WGS) entry which is preliminary data.</text>
</comment>
<dbReference type="Proteomes" id="UP000663852">
    <property type="component" value="Unassembled WGS sequence"/>
</dbReference>
<evidence type="ECO:0000313" key="1">
    <source>
        <dbReference type="EMBL" id="CAF0738594.1"/>
    </source>
</evidence>
<evidence type="ECO:0000313" key="2">
    <source>
        <dbReference type="EMBL" id="CAF0864962.1"/>
    </source>
</evidence>
<accession>A0A813WR43</accession>
<sequence length="122" mass="13842">MGNVHTNDIYIAEPHPSDLCDSRSLVGTWRDTKYGSCMHFDYVFHGKSSYLIGTSSTGAYAQVRLTGAIVDLSLILPDGCSSYQYRGLLEINNDDQQTHTIRWIKKNFHSGEWYTTSSWTKL</sequence>
<evidence type="ECO:0000313" key="3">
    <source>
        <dbReference type="Proteomes" id="UP000663828"/>
    </source>
</evidence>
<dbReference type="EMBL" id="CAJNOR010000279">
    <property type="protein sequence ID" value="CAF0864962.1"/>
    <property type="molecule type" value="Genomic_DNA"/>
</dbReference>
<protein>
    <submittedName>
        <fullName evidence="2">Uncharacterized protein</fullName>
    </submittedName>
</protein>
<proteinExistence type="predicted"/>
<dbReference type="EMBL" id="CAJNOJ010000004">
    <property type="protein sequence ID" value="CAF0738594.1"/>
    <property type="molecule type" value="Genomic_DNA"/>
</dbReference>
<gene>
    <name evidence="1" type="ORF">EDS130_LOCUS1579</name>
    <name evidence="2" type="ORF">XAT740_LOCUS6186</name>
</gene>
<organism evidence="2 3">
    <name type="scientific">Adineta ricciae</name>
    <name type="common">Rotifer</name>
    <dbReference type="NCBI Taxonomy" id="249248"/>
    <lineage>
        <taxon>Eukaryota</taxon>
        <taxon>Metazoa</taxon>
        <taxon>Spiralia</taxon>
        <taxon>Gnathifera</taxon>
        <taxon>Rotifera</taxon>
        <taxon>Eurotatoria</taxon>
        <taxon>Bdelloidea</taxon>
        <taxon>Adinetida</taxon>
        <taxon>Adinetidae</taxon>
        <taxon>Adineta</taxon>
    </lineage>
</organism>
<name>A0A813WR43_ADIRI</name>
<reference evidence="2" key="1">
    <citation type="submission" date="2021-02" db="EMBL/GenBank/DDBJ databases">
        <authorList>
            <person name="Nowell W R."/>
        </authorList>
    </citation>
    <scope>NUCLEOTIDE SEQUENCE</scope>
</reference>
<dbReference type="OrthoDB" id="9970604at2759"/>
<dbReference type="AlphaFoldDB" id="A0A813WR43"/>
<dbReference type="Proteomes" id="UP000663828">
    <property type="component" value="Unassembled WGS sequence"/>
</dbReference>